<proteinExistence type="predicted"/>
<organism evidence="2 3">
    <name type="scientific">Methanohalarchaeum thermophilum</name>
    <dbReference type="NCBI Taxonomy" id="1903181"/>
    <lineage>
        <taxon>Archaea</taxon>
        <taxon>Methanobacteriati</taxon>
        <taxon>Methanobacteriota</taxon>
        <taxon>Methanonatronarchaeia</taxon>
        <taxon>Methanonatronarchaeales</taxon>
        <taxon>Methanonatronarchaeaceae</taxon>
        <taxon>Candidatus Methanohalarchaeum</taxon>
    </lineage>
</organism>
<dbReference type="PROSITE" id="PS50943">
    <property type="entry name" value="HTH_CROC1"/>
    <property type="match status" value="1"/>
</dbReference>
<name>A0A1Q6DXX1_METT1</name>
<keyword evidence="3" id="KW-1185">Reference proteome</keyword>
<sequence length="155" mass="18072">MVDEKNPLFFLPPRLNKKAEEIAGSIILSNSPGKVIKKFREKVGITQKELSDLIDVARETISRVENDKLKPNYKFIKKFINIIILSKAIREYYAKNESKKQNLDLTHLRVFSNNLDLTKSEFEDIAFSSVENYENRKKKFLEDLEAKNGYSNLDR</sequence>
<reference evidence="2" key="1">
    <citation type="submission" date="2016-12" db="EMBL/GenBank/DDBJ databases">
        <title>Discovery of methanogenic haloarchaea.</title>
        <authorList>
            <person name="Sorokin D.Y."/>
            <person name="Makarova K.S."/>
            <person name="Abbas B."/>
            <person name="Ferrer M."/>
            <person name="Golyshin P.N."/>
        </authorList>
    </citation>
    <scope>NUCLEOTIDE SEQUENCE [LARGE SCALE GENOMIC DNA]</scope>
    <source>
        <strain evidence="2">HMET1</strain>
    </source>
</reference>
<dbReference type="AlphaFoldDB" id="A0A1Q6DXX1"/>
<dbReference type="Gene3D" id="1.10.260.40">
    <property type="entry name" value="lambda repressor-like DNA-binding domains"/>
    <property type="match status" value="1"/>
</dbReference>
<dbReference type="InParanoid" id="A0A1Q6DXX1"/>
<comment type="caution">
    <text evidence="2">The sequence shown here is derived from an EMBL/GenBank/DDBJ whole genome shotgun (WGS) entry which is preliminary data.</text>
</comment>
<accession>A0A1Q6DXX1</accession>
<dbReference type="EMBL" id="MSDW01000001">
    <property type="protein sequence ID" value="OKY79219.1"/>
    <property type="molecule type" value="Genomic_DNA"/>
</dbReference>
<dbReference type="GO" id="GO:0003677">
    <property type="term" value="F:DNA binding"/>
    <property type="evidence" value="ECO:0007669"/>
    <property type="project" value="InterPro"/>
</dbReference>
<dbReference type="Proteomes" id="UP000185744">
    <property type="component" value="Unassembled WGS sequence"/>
</dbReference>
<dbReference type="SUPFAM" id="SSF47413">
    <property type="entry name" value="lambda repressor-like DNA-binding domains"/>
    <property type="match status" value="1"/>
</dbReference>
<dbReference type="InterPro" id="IPR001387">
    <property type="entry name" value="Cro/C1-type_HTH"/>
</dbReference>
<dbReference type="InterPro" id="IPR010982">
    <property type="entry name" value="Lambda_DNA-bd_dom_sf"/>
</dbReference>
<dbReference type="STRING" id="1903181.BTN85_1727"/>
<evidence type="ECO:0000259" key="1">
    <source>
        <dbReference type="PROSITE" id="PS50943"/>
    </source>
</evidence>
<dbReference type="Pfam" id="PF01381">
    <property type="entry name" value="HTH_3"/>
    <property type="match status" value="1"/>
</dbReference>
<gene>
    <name evidence="2" type="ORF">BTN85_1727</name>
</gene>
<dbReference type="CDD" id="cd00093">
    <property type="entry name" value="HTH_XRE"/>
    <property type="match status" value="1"/>
</dbReference>
<evidence type="ECO:0000313" key="2">
    <source>
        <dbReference type="EMBL" id="OKY79219.1"/>
    </source>
</evidence>
<dbReference type="SMART" id="SM00530">
    <property type="entry name" value="HTH_XRE"/>
    <property type="match status" value="1"/>
</dbReference>
<evidence type="ECO:0000313" key="3">
    <source>
        <dbReference type="Proteomes" id="UP000185744"/>
    </source>
</evidence>
<feature type="domain" description="HTH cro/C1-type" evidence="1">
    <location>
        <begin position="36"/>
        <end position="78"/>
    </location>
</feature>
<protein>
    <submittedName>
        <fullName evidence="2">Transcriptional regulator</fullName>
    </submittedName>
</protein>